<dbReference type="InterPro" id="IPR024185">
    <property type="entry name" value="FTHF_cligase-like_sf"/>
</dbReference>
<dbReference type="PANTHER" id="PTHR43682:SF1">
    <property type="entry name" value="LACTATE UTILIZATION PROTEIN C"/>
    <property type="match status" value="1"/>
</dbReference>
<dbReference type="Gene3D" id="3.40.50.10420">
    <property type="entry name" value="NagB/RpiA/CoA transferase-like"/>
    <property type="match status" value="1"/>
</dbReference>
<dbReference type="EMBL" id="CR522870">
    <property type="protein sequence ID" value="CAG37736.1"/>
    <property type="molecule type" value="Genomic_DNA"/>
</dbReference>
<dbReference type="InterPro" id="IPR037171">
    <property type="entry name" value="NagB/RpiA_transferase-like"/>
</dbReference>
<sequence>MSSTNSREQIMGRLYNAQKYGTDAYLPEKKEWSIENWSRDQCIAKFTEYMSAVQTEVFRVGGDAWVDELNLLFKERGISNMLYAPATDIGKTIDKQWPADSPCQPIAWDKDVEEFKEELFAYDAAITTCLGGIAESAAVILWPTPEEPRLMSIVPPLHIVVVEADKIFTSFQEAIEKLNWSEAMPTNALLISGPSKTADIELILQFGVHGPTDFIVYIID</sequence>
<evidence type="ECO:0000259" key="1">
    <source>
        <dbReference type="Pfam" id="PF02589"/>
    </source>
</evidence>
<evidence type="ECO:0000313" key="3">
    <source>
        <dbReference type="Proteomes" id="UP000000602"/>
    </source>
</evidence>
<dbReference type="AlphaFoldDB" id="Q6AIU4"/>
<dbReference type="eggNOG" id="COG1556">
    <property type="taxonomic scope" value="Bacteria"/>
</dbReference>
<dbReference type="SUPFAM" id="SSF100950">
    <property type="entry name" value="NagB/RpiA/CoA transferase-like"/>
    <property type="match status" value="1"/>
</dbReference>
<proteinExistence type="predicted"/>
<dbReference type="Proteomes" id="UP000000602">
    <property type="component" value="Chromosome"/>
</dbReference>
<evidence type="ECO:0000313" key="2">
    <source>
        <dbReference type="EMBL" id="CAG37736.1"/>
    </source>
</evidence>
<dbReference type="RefSeq" id="WP_011190248.1">
    <property type="nucleotide sequence ID" value="NC_006138.1"/>
</dbReference>
<dbReference type="InterPro" id="IPR003741">
    <property type="entry name" value="LUD_dom"/>
</dbReference>
<dbReference type="Pfam" id="PF02589">
    <property type="entry name" value="LUD_dom"/>
    <property type="match status" value="1"/>
</dbReference>
<dbReference type="OrthoDB" id="9794187at2"/>
<dbReference type="STRING" id="177439.DP3007"/>
<dbReference type="KEGG" id="dps:DP3007"/>
<feature type="domain" description="LUD" evidence="1">
    <location>
        <begin position="43"/>
        <end position="219"/>
    </location>
</feature>
<gene>
    <name evidence="2" type="ordered locus">DP3007</name>
</gene>
<organism evidence="2 3">
    <name type="scientific">Desulfotalea psychrophila (strain LSv54 / DSM 12343)</name>
    <dbReference type="NCBI Taxonomy" id="177439"/>
    <lineage>
        <taxon>Bacteria</taxon>
        <taxon>Pseudomonadati</taxon>
        <taxon>Thermodesulfobacteriota</taxon>
        <taxon>Desulfobulbia</taxon>
        <taxon>Desulfobulbales</taxon>
        <taxon>Desulfocapsaceae</taxon>
        <taxon>Desulfotalea</taxon>
    </lineage>
</organism>
<keyword evidence="3" id="KW-1185">Reference proteome</keyword>
<dbReference type="PANTHER" id="PTHR43682">
    <property type="entry name" value="LACTATE UTILIZATION PROTEIN C"/>
    <property type="match status" value="1"/>
</dbReference>
<accession>Q6AIU4</accession>
<name>Q6AIU4_DESPS</name>
<dbReference type="HOGENOM" id="CLU_090664_1_2_7"/>
<protein>
    <recommendedName>
        <fullName evidence="1">LUD domain-containing protein</fullName>
    </recommendedName>
</protein>
<reference evidence="3" key="1">
    <citation type="journal article" date="2004" name="Environ. Microbiol.">
        <title>The genome of Desulfotalea psychrophila, a sulfate-reducing bacterium from permanently cold Arctic sediments.</title>
        <authorList>
            <person name="Rabus R."/>
            <person name="Ruepp A."/>
            <person name="Frickey T."/>
            <person name="Rattei T."/>
            <person name="Fartmann B."/>
            <person name="Stark M."/>
            <person name="Bauer M."/>
            <person name="Zibat A."/>
            <person name="Lombardot T."/>
            <person name="Becker I."/>
            <person name="Amann J."/>
            <person name="Gellner K."/>
            <person name="Teeling H."/>
            <person name="Leuschner W.D."/>
            <person name="Gloeckner F.-O."/>
            <person name="Lupas A.N."/>
            <person name="Amann R."/>
            <person name="Klenk H.-P."/>
        </authorList>
    </citation>
    <scope>NUCLEOTIDE SEQUENCE [LARGE SCALE GENOMIC DNA]</scope>
    <source>
        <strain evidence="3">DSM 12343 / LSv54</strain>
    </source>
</reference>